<comment type="caution">
    <text evidence="2">The sequence shown here is derived from an EMBL/GenBank/DDBJ whole genome shotgun (WGS) entry which is preliminary data.</text>
</comment>
<dbReference type="Proteomes" id="UP001527181">
    <property type="component" value="Unassembled WGS sequence"/>
</dbReference>
<keyword evidence="1" id="KW-0812">Transmembrane</keyword>
<keyword evidence="3" id="KW-1185">Reference proteome</keyword>
<keyword evidence="1" id="KW-1133">Transmembrane helix</keyword>
<evidence type="ECO:0000313" key="3">
    <source>
        <dbReference type="Proteomes" id="UP001527181"/>
    </source>
</evidence>
<reference evidence="2 3" key="1">
    <citation type="submission" date="2022-05" db="EMBL/GenBank/DDBJ databases">
        <title>Genome Sequencing of Bee-Associated Microbes.</title>
        <authorList>
            <person name="Dunlap C."/>
        </authorList>
    </citation>
    <scope>NUCLEOTIDE SEQUENCE [LARGE SCALE GENOMIC DNA]</scope>
    <source>
        <strain evidence="2 3">NRRL B-04010</strain>
    </source>
</reference>
<keyword evidence="1" id="KW-0472">Membrane</keyword>
<dbReference type="EMBL" id="JAMDNP010000087">
    <property type="protein sequence ID" value="MCY9764329.1"/>
    <property type="molecule type" value="Genomic_DNA"/>
</dbReference>
<organism evidence="2 3">
    <name type="scientific">Paenibacillus alvei</name>
    <name type="common">Bacillus alvei</name>
    <dbReference type="NCBI Taxonomy" id="44250"/>
    <lineage>
        <taxon>Bacteria</taxon>
        <taxon>Bacillati</taxon>
        <taxon>Bacillota</taxon>
        <taxon>Bacilli</taxon>
        <taxon>Bacillales</taxon>
        <taxon>Paenibacillaceae</taxon>
        <taxon>Paenibacillus</taxon>
    </lineage>
</organism>
<name>A0ABT4H5T8_PAEAL</name>
<accession>A0ABT4H5T8</accession>
<dbReference type="RefSeq" id="WP_268599312.1">
    <property type="nucleotide sequence ID" value="NZ_JAMDNP010000087.1"/>
</dbReference>
<evidence type="ECO:0000313" key="2">
    <source>
        <dbReference type="EMBL" id="MCY9764329.1"/>
    </source>
</evidence>
<gene>
    <name evidence="2" type="ORF">M5X12_27925</name>
</gene>
<evidence type="ECO:0000256" key="1">
    <source>
        <dbReference type="SAM" id="Phobius"/>
    </source>
</evidence>
<sequence>MVFNTILFCNIAAFILVITLYFRKSVLVNNQYKYLLKQINEIVDNPSDKLIILNYSNPNYEKIDSLLRRDNPQVEMQIILLIAPKWLYEIKKKTWKRHITIHVSSLCNMEIGNGHTSVLINKGTDIEVVTEVMQYLKYHVNFGAT</sequence>
<protein>
    <submittedName>
        <fullName evidence="2">Uncharacterized protein</fullName>
    </submittedName>
</protein>
<feature type="transmembrane region" description="Helical" evidence="1">
    <location>
        <begin position="6"/>
        <end position="23"/>
    </location>
</feature>
<proteinExistence type="predicted"/>